<accession>A0A024U9I7</accession>
<dbReference type="EMBL" id="KI913960">
    <property type="protein sequence ID" value="ETW03096.1"/>
    <property type="molecule type" value="Genomic_DNA"/>
</dbReference>
<dbReference type="RefSeq" id="XP_008868480.1">
    <property type="nucleotide sequence ID" value="XM_008870258.1"/>
</dbReference>
<dbReference type="VEuPathDB" id="FungiDB:H310_05522"/>
<name>A0A024U9I7_9STRA</name>
<evidence type="ECO:0000313" key="1">
    <source>
        <dbReference type="EMBL" id="ETW03096.1"/>
    </source>
</evidence>
<reference evidence="1" key="1">
    <citation type="submission" date="2013-12" db="EMBL/GenBank/DDBJ databases">
        <title>The Genome Sequence of Aphanomyces invadans NJM9701.</title>
        <authorList>
            <consortium name="The Broad Institute Genomics Platform"/>
            <person name="Russ C."/>
            <person name="Tyler B."/>
            <person name="van West P."/>
            <person name="Dieguez-Uribeondo J."/>
            <person name="Young S.K."/>
            <person name="Zeng Q."/>
            <person name="Gargeya S."/>
            <person name="Fitzgerald M."/>
            <person name="Abouelleil A."/>
            <person name="Alvarado L."/>
            <person name="Chapman S.B."/>
            <person name="Gainer-Dewar J."/>
            <person name="Goldberg J."/>
            <person name="Griggs A."/>
            <person name="Gujja S."/>
            <person name="Hansen M."/>
            <person name="Howarth C."/>
            <person name="Imamovic A."/>
            <person name="Ireland A."/>
            <person name="Larimer J."/>
            <person name="McCowan C."/>
            <person name="Murphy C."/>
            <person name="Pearson M."/>
            <person name="Poon T.W."/>
            <person name="Priest M."/>
            <person name="Roberts A."/>
            <person name="Saif S."/>
            <person name="Shea T."/>
            <person name="Sykes S."/>
            <person name="Wortman J."/>
            <person name="Nusbaum C."/>
            <person name="Birren B."/>
        </authorList>
    </citation>
    <scope>NUCLEOTIDE SEQUENCE [LARGE SCALE GENOMIC DNA]</scope>
    <source>
        <strain evidence="1">NJM9701</strain>
    </source>
</reference>
<sequence>MRLGHPELRSPRALPTSVPLIRQEDLDSMKTSGVVIWPGGIHEDDVVVNEERQDVPRDSPGMRDG</sequence>
<organism evidence="1">
    <name type="scientific">Aphanomyces invadans</name>
    <dbReference type="NCBI Taxonomy" id="157072"/>
    <lineage>
        <taxon>Eukaryota</taxon>
        <taxon>Sar</taxon>
        <taxon>Stramenopiles</taxon>
        <taxon>Oomycota</taxon>
        <taxon>Saprolegniomycetes</taxon>
        <taxon>Saprolegniales</taxon>
        <taxon>Verrucalvaceae</taxon>
        <taxon>Aphanomyces</taxon>
    </lineage>
</organism>
<protein>
    <submittedName>
        <fullName evidence="1">Uncharacterized protein</fullName>
    </submittedName>
</protein>
<dbReference type="GeneID" id="20082572"/>
<proteinExistence type="predicted"/>
<dbReference type="AlphaFoldDB" id="A0A024U9I7"/>
<gene>
    <name evidence="1" type="ORF">H310_05522</name>
</gene>